<keyword evidence="4 13" id="KW-0812">Transmembrane</keyword>
<dbReference type="InterPro" id="IPR052454">
    <property type="entry name" value="TMX_domain-containing"/>
</dbReference>
<evidence type="ECO:0000256" key="5">
    <source>
        <dbReference type="ARBA" id="ARBA00022729"/>
    </source>
</evidence>
<dbReference type="GO" id="GO:0005789">
    <property type="term" value="C:endoplasmic reticulum membrane"/>
    <property type="evidence" value="ECO:0007669"/>
    <property type="project" value="UniProtKB-SubCell"/>
</dbReference>
<evidence type="ECO:0000313" key="16">
    <source>
        <dbReference type="Proteomes" id="UP000694388"/>
    </source>
</evidence>
<keyword evidence="9 13" id="KW-0472">Membrane</keyword>
<feature type="transmembrane region" description="Helical" evidence="13">
    <location>
        <begin position="158"/>
        <end position="177"/>
    </location>
</feature>
<feature type="compositionally biased region" description="Basic and acidic residues" evidence="12">
    <location>
        <begin position="295"/>
        <end position="330"/>
    </location>
</feature>
<dbReference type="InterPro" id="IPR036249">
    <property type="entry name" value="Thioredoxin-like_sf"/>
</dbReference>
<keyword evidence="3" id="KW-0597">Phosphoprotein</keyword>
<dbReference type="PANTHER" id="PTHR46107">
    <property type="entry name" value="DUMPY: SHORTER THAN WILD-TYPE"/>
    <property type="match status" value="1"/>
</dbReference>
<feature type="compositionally biased region" description="Acidic residues" evidence="12">
    <location>
        <begin position="229"/>
        <end position="259"/>
    </location>
</feature>
<evidence type="ECO:0000256" key="9">
    <source>
        <dbReference type="ARBA" id="ARBA00023136"/>
    </source>
</evidence>
<feature type="compositionally biased region" description="Basic and acidic residues" evidence="12">
    <location>
        <begin position="260"/>
        <end position="278"/>
    </location>
</feature>
<dbReference type="PANTHER" id="PTHR46107:SF1">
    <property type="entry name" value="THIOREDOXIN-RELATED TRANSMEMBRANE PROTEIN 4"/>
    <property type="match status" value="1"/>
</dbReference>
<proteinExistence type="predicted"/>
<keyword evidence="5" id="KW-0732">Signal</keyword>
<sequence>MAVCVFRGWRGSVLLPFIVFSSCLVACFVSANQESDDGTIRSISDGSWRELMEGEWLVEFYAPWCPACQQLQQEWEALASKVAIEAIDLSLAKVDVTKEPGLSGRFFITSLPTIYHAKDGEFRQFRGPRNSEELLRFVTDRAWEHLDPVATWKAPSSVLMTGMSCLFQLSMWIRVTHSYMVVDLGLPAWVSYIIFALGMLLVGLLLGLIFVLLTDCICPAKHIELEQSLVEEEEGEENDELEEKEEESDFESQEIAEEPNGEKEPEGMVGLERDERNGQEVQDDVDSSGQNTTSKTEKRNLTSKEGNDTEEKQEVKEGENKDFEGEEKLTVEATDDNSGTRMRHRKLPTNDEDLQ</sequence>
<dbReference type="Ensembl" id="ENSEBUT00000018627.1">
    <property type="protein sequence ID" value="ENSEBUP00000018051.1"/>
    <property type="gene ID" value="ENSEBUG00000011278.1"/>
</dbReference>
<organism evidence="15 16">
    <name type="scientific">Eptatretus burgeri</name>
    <name type="common">Inshore hagfish</name>
    <dbReference type="NCBI Taxonomy" id="7764"/>
    <lineage>
        <taxon>Eukaryota</taxon>
        <taxon>Metazoa</taxon>
        <taxon>Chordata</taxon>
        <taxon>Craniata</taxon>
        <taxon>Vertebrata</taxon>
        <taxon>Cyclostomata</taxon>
        <taxon>Myxini</taxon>
        <taxon>Myxiniformes</taxon>
        <taxon>Myxinidae</taxon>
        <taxon>Eptatretinae</taxon>
        <taxon>Eptatretus</taxon>
    </lineage>
</organism>
<reference evidence="15" key="1">
    <citation type="submission" date="2025-08" db="UniProtKB">
        <authorList>
            <consortium name="Ensembl"/>
        </authorList>
    </citation>
    <scope>IDENTIFICATION</scope>
</reference>
<feature type="transmembrane region" description="Helical" evidence="13">
    <location>
        <begin position="189"/>
        <end position="213"/>
    </location>
</feature>
<reference evidence="15" key="2">
    <citation type="submission" date="2025-09" db="UniProtKB">
        <authorList>
            <consortium name="Ensembl"/>
        </authorList>
    </citation>
    <scope>IDENTIFICATION</scope>
</reference>
<dbReference type="Pfam" id="PF00085">
    <property type="entry name" value="Thioredoxin"/>
    <property type="match status" value="1"/>
</dbReference>
<name>A0A8C4QN57_EPTBU</name>
<evidence type="ECO:0000256" key="8">
    <source>
        <dbReference type="ARBA" id="ARBA00022989"/>
    </source>
</evidence>
<feature type="region of interest" description="Disordered" evidence="12">
    <location>
        <begin position="229"/>
        <end position="355"/>
    </location>
</feature>
<dbReference type="GeneTree" id="ENSGT00940000155959"/>
<feature type="domain" description="Thioredoxin" evidence="14">
    <location>
        <begin position="29"/>
        <end position="143"/>
    </location>
</feature>
<keyword evidence="16" id="KW-1185">Reference proteome</keyword>
<evidence type="ECO:0000256" key="3">
    <source>
        <dbReference type="ARBA" id="ARBA00022553"/>
    </source>
</evidence>
<dbReference type="PROSITE" id="PS51352">
    <property type="entry name" value="THIOREDOXIN_2"/>
    <property type="match status" value="1"/>
</dbReference>
<dbReference type="Gene3D" id="3.40.30.10">
    <property type="entry name" value="Glutaredoxin"/>
    <property type="match status" value="1"/>
</dbReference>
<evidence type="ECO:0000256" key="7">
    <source>
        <dbReference type="ARBA" id="ARBA00022982"/>
    </source>
</evidence>
<dbReference type="AlphaFoldDB" id="A0A8C4QN57"/>
<evidence type="ECO:0000256" key="4">
    <source>
        <dbReference type="ARBA" id="ARBA00022692"/>
    </source>
</evidence>
<evidence type="ECO:0000259" key="14">
    <source>
        <dbReference type="PROSITE" id="PS51352"/>
    </source>
</evidence>
<dbReference type="PROSITE" id="PS51257">
    <property type="entry name" value="PROKAR_LIPOPROTEIN"/>
    <property type="match status" value="1"/>
</dbReference>
<dbReference type="GO" id="GO:0015036">
    <property type="term" value="F:disulfide oxidoreductase activity"/>
    <property type="evidence" value="ECO:0007669"/>
    <property type="project" value="TreeGrafter"/>
</dbReference>
<evidence type="ECO:0000256" key="12">
    <source>
        <dbReference type="SAM" id="MobiDB-lite"/>
    </source>
</evidence>
<dbReference type="PROSITE" id="PS00194">
    <property type="entry name" value="THIOREDOXIN_1"/>
    <property type="match status" value="1"/>
</dbReference>
<evidence type="ECO:0000256" key="13">
    <source>
        <dbReference type="SAM" id="Phobius"/>
    </source>
</evidence>
<evidence type="ECO:0000256" key="6">
    <source>
        <dbReference type="ARBA" id="ARBA00022824"/>
    </source>
</evidence>
<keyword evidence="7" id="KW-0249">Electron transport</keyword>
<evidence type="ECO:0000256" key="10">
    <source>
        <dbReference type="ARBA" id="ARBA00023157"/>
    </source>
</evidence>
<keyword evidence="6" id="KW-0256">Endoplasmic reticulum</keyword>
<dbReference type="InterPro" id="IPR013766">
    <property type="entry name" value="Thioredoxin_domain"/>
</dbReference>
<keyword evidence="10" id="KW-1015">Disulfide bond</keyword>
<evidence type="ECO:0000256" key="11">
    <source>
        <dbReference type="ARBA" id="ARBA00023284"/>
    </source>
</evidence>
<dbReference type="Proteomes" id="UP000694388">
    <property type="component" value="Unplaced"/>
</dbReference>
<dbReference type="OMA" id="VWNDFSK"/>
<evidence type="ECO:0000313" key="15">
    <source>
        <dbReference type="Ensembl" id="ENSEBUP00000018051.1"/>
    </source>
</evidence>
<keyword evidence="2" id="KW-0813">Transport</keyword>
<dbReference type="SUPFAM" id="SSF52833">
    <property type="entry name" value="Thioredoxin-like"/>
    <property type="match status" value="1"/>
</dbReference>
<evidence type="ECO:0000256" key="1">
    <source>
        <dbReference type="ARBA" id="ARBA00004115"/>
    </source>
</evidence>
<dbReference type="InterPro" id="IPR017937">
    <property type="entry name" value="Thioredoxin_CS"/>
</dbReference>
<evidence type="ECO:0000256" key="2">
    <source>
        <dbReference type="ARBA" id="ARBA00022448"/>
    </source>
</evidence>
<accession>A0A8C4QN57</accession>
<feature type="transmembrane region" description="Helical" evidence="13">
    <location>
        <begin position="12"/>
        <end position="31"/>
    </location>
</feature>
<protein>
    <submittedName>
        <fullName evidence="15">Thioredoxin-related transmembrane protein 1</fullName>
    </submittedName>
</protein>
<keyword evidence="11" id="KW-0676">Redox-active center</keyword>
<keyword evidence="8 13" id="KW-1133">Transmembrane helix</keyword>
<comment type="subcellular location">
    <subcellularLocation>
        <location evidence="1">Endoplasmic reticulum membrane</location>
        <topology evidence="1">Single-pass type I membrane protein</topology>
    </subcellularLocation>
</comment>